<organism evidence="1">
    <name type="scientific">marine sediment metagenome</name>
    <dbReference type="NCBI Taxonomy" id="412755"/>
    <lineage>
        <taxon>unclassified sequences</taxon>
        <taxon>metagenomes</taxon>
        <taxon>ecological metagenomes</taxon>
    </lineage>
</organism>
<dbReference type="AlphaFoldDB" id="A0A0F9P5K9"/>
<name>A0A0F9P5K9_9ZZZZ</name>
<reference evidence="1" key="1">
    <citation type="journal article" date="2015" name="Nature">
        <title>Complex archaea that bridge the gap between prokaryotes and eukaryotes.</title>
        <authorList>
            <person name="Spang A."/>
            <person name="Saw J.H."/>
            <person name="Jorgensen S.L."/>
            <person name="Zaremba-Niedzwiedzka K."/>
            <person name="Martijn J."/>
            <person name="Lind A.E."/>
            <person name="van Eijk R."/>
            <person name="Schleper C."/>
            <person name="Guy L."/>
            <person name="Ettema T.J."/>
        </authorList>
    </citation>
    <scope>NUCLEOTIDE SEQUENCE</scope>
</reference>
<protein>
    <submittedName>
        <fullName evidence="1">Uncharacterized protein</fullName>
    </submittedName>
</protein>
<comment type="caution">
    <text evidence="1">The sequence shown here is derived from an EMBL/GenBank/DDBJ whole genome shotgun (WGS) entry which is preliminary data.</text>
</comment>
<sequence length="47" mass="5723">MNEVDEMKKVIAEQRRQRIEADKQITLAIERVDRTRKEKRDISNRPK</sequence>
<dbReference type="EMBL" id="LAZR01006920">
    <property type="protein sequence ID" value="KKM88737.1"/>
    <property type="molecule type" value="Genomic_DNA"/>
</dbReference>
<accession>A0A0F9P5K9</accession>
<evidence type="ECO:0000313" key="1">
    <source>
        <dbReference type="EMBL" id="KKM88737.1"/>
    </source>
</evidence>
<proteinExistence type="predicted"/>
<gene>
    <name evidence="1" type="ORF">LCGC14_1255680</name>
</gene>